<organism evidence="3 4">
    <name type="scientific">Microbotryum silenes-dioicae</name>
    <dbReference type="NCBI Taxonomy" id="796604"/>
    <lineage>
        <taxon>Eukaryota</taxon>
        <taxon>Fungi</taxon>
        <taxon>Dikarya</taxon>
        <taxon>Basidiomycota</taxon>
        <taxon>Pucciniomycotina</taxon>
        <taxon>Microbotryomycetes</taxon>
        <taxon>Microbotryales</taxon>
        <taxon>Microbotryaceae</taxon>
        <taxon>Microbotryum</taxon>
    </lineage>
</organism>
<dbReference type="InterPro" id="IPR040976">
    <property type="entry name" value="Pkinase_fungal"/>
</dbReference>
<feature type="domain" description="Protein kinase" evidence="2">
    <location>
        <begin position="380"/>
        <end position="723"/>
    </location>
</feature>
<protein>
    <submittedName>
        <fullName evidence="3">BQ5605_C022g09584 protein</fullName>
    </submittedName>
</protein>
<dbReference type="EMBL" id="FQNC01000084">
    <property type="protein sequence ID" value="SGZ23081.1"/>
    <property type="molecule type" value="Genomic_DNA"/>
</dbReference>
<evidence type="ECO:0000256" key="1">
    <source>
        <dbReference type="SAM" id="MobiDB-lite"/>
    </source>
</evidence>
<evidence type="ECO:0000313" key="3">
    <source>
        <dbReference type="EMBL" id="SGZ23081.1"/>
    </source>
</evidence>
<keyword evidence="4" id="KW-1185">Reference proteome</keyword>
<accession>A0A2X0ML20</accession>
<dbReference type="Gene3D" id="1.10.510.10">
    <property type="entry name" value="Transferase(Phosphotransferase) domain 1"/>
    <property type="match status" value="1"/>
</dbReference>
<dbReference type="PROSITE" id="PS00109">
    <property type="entry name" value="PROTEIN_KINASE_TYR"/>
    <property type="match status" value="1"/>
</dbReference>
<evidence type="ECO:0000313" key="4">
    <source>
        <dbReference type="Proteomes" id="UP000249464"/>
    </source>
</evidence>
<dbReference type="InterPro" id="IPR000719">
    <property type="entry name" value="Prot_kinase_dom"/>
</dbReference>
<feature type="region of interest" description="Disordered" evidence="1">
    <location>
        <begin position="1"/>
        <end position="124"/>
    </location>
</feature>
<name>A0A2X0ML20_9BASI</name>
<dbReference type="GO" id="GO:0004672">
    <property type="term" value="F:protein kinase activity"/>
    <property type="evidence" value="ECO:0007669"/>
    <property type="project" value="InterPro"/>
</dbReference>
<dbReference type="Proteomes" id="UP000249464">
    <property type="component" value="Unassembled WGS sequence"/>
</dbReference>
<feature type="compositionally biased region" description="Polar residues" evidence="1">
    <location>
        <begin position="19"/>
        <end position="41"/>
    </location>
</feature>
<dbReference type="Pfam" id="PF17667">
    <property type="entry name" value="Pkinase_fungal"/>
    <property type="match status" value="1"/>
</dbReference>
<sequence length="723" mass="79915">MSHAQPGESRSSAEHCTEQRTPPDSPSTSQHTDSSPSTSPSFKFDSPPRASTAGSATWSPPPSERDHKSQSHGSDQEATSEPKAASATSSPAQSDSKPPPVRRFSRVTRLRGLGSSPGESNDGDREIEWAGLEHFFLAPLTDDIDTTVVPEIVWEDGKPTLKSRGRLLSFQEDNKSVDVYDPSIIPDVVLLTREAFEADPSLVATWTSDDEDAYDDTRSWSQVAAVAEISRTSNIDPSDSDSDSDIVSGPERLRESLFELVSQSLRSHAFGFGLCDNLLEIILHTPSGRFCSPTIYCTEANGDLATFLARLLSLSDRELGIISSLRDRVGSTSFSFPSCELPSRVPLFEKRLSGSPRLEDIRILETLSKSDSIFGRHTSAFRVSTGGKGSTAHVEYAMTVSFVEEARCDEHDRIRLAIANASPEDRQGLTNTVDVYRERDFVVVPHFLPADLSFRARGLKPRAMEVTFHEHCFEPICVVDSTEALTRVILGAVRGLDSLYRLRILHRDVSAANVMVASDGNGVLIDYDTAVFMDGSEGEAERKKKVGTLAYRARELVEEYEGQPTFLHQPWHDIESLVYVTMFAVFIQPNGPEDSSELSDEITSIWQLWNSKWGAVDSKTMLFLAPWGPQELFEPFKEFWKEDLATLVQTVAKYCGLGVQRTSWAAQVDETAVLDSRWASGEFSHRQLASDLNALLVSMGQRNASECEPPRVPRGRAGRVLFP</sequence>
<dbReference type="InterPro" id="IPR011009">
    <property type="entry name" value="Kinase-like_dom_sf"/>
</dbReference>
<evidence type="ECO:0000259" key="2">
    <source>
        <dbReference type="PROSITE" id="PS50011"/>
    </source>
</evidence>
<dbReference type="PANTHER" id="PTHR38248:SF2">
    <property type="entry name" value="FUNK1 11"/>
    <property type="match status" value="1"/>
</dbReference>
<dbReference type="SMART" id="SM00220">
    <property type="entry name" value="S_TKc"/>
    <property type="match status" value="1"/>
</dbReference>
<dbReference type="InterPro" id="IPR008266">
    <property type="entry name" value="Tyr_kinase_AS"/>
</dbReference>
<dbReference type="PANTHER" id="PTHR38248">
    <property type="entry name" value="FUNK1 6"/>
    <property type="match status" value="1"/>
</dbReference>
<dbReference type="SUPFAM" id="SSF56112">
    <property type="entry name" value="Protein kinase-like (PK-like)"/>
    <property type="match status" value="1"/>
</dbReference>
<feature type="compositionally biased region" description="Polar residues" evidence="1">
    <location>
        <begin position="86"/>
        <end position="96"/>
    </location>
</feature>
<gene>
    <name evidence="3" type="primary">BQ5605_C022g09584</name>
    <name evidence="3" type="ORF">BQ5605_C022G09584</name>
</gene>
<dbReference type="PROSITE" id="PS50011">
    <property type="entry name" value="PROTEIN_KINASE_DOM"/>
    <property type="match status" value="1"/>
</dbReference>
<dbReference type="GO" id="GO:0005524">
    <property type="term" value="F:ATP binding"/>
    <property type="evidence" value="ECO:0007669"/>
    <property type="project" value="InterPro"/>
</dbReference>
<dbReference type="AlphaFoldDB" id="A0A2X0ML20"/>
<reference evidence="3 4" key="1">
    <citation type="submission" date="2016-11" db="EMBL/GenBank/DDBJ databases">
        <authorList>
            <person name="Jaros S."/>
            <person name="Januszkiewicz K."/>
            <person name="Wedrychowicz H."/>
        </authorList>
    </citation>
    <scope>NUCLEOTIDE SEQUENCE [LARGE SCALE GENOMIC DNA]</scope>
</reference>
<proteinExistence type="predicted"/>